<reference evidence="2 3" key="1">
    <citation type="journal article" date="2013" name="BMC Genomics">
        <title>Reconstruction of the lipid metabolism for the microalga Monoraphidium neglectum from its genome sequence reveals characteristics suitable for biofuel production.</title>
        <authorList>
            <person name="Bogen C."/>
            <person name="Al-Dilaimi A."/>
            <person name="Albersmeier A."/>
            <person name="Wichmann J."/>
            <person name="Grundmann M."/>
            <person name="Rupp O."/>
            <person name="Lauersen K.J."/>
            <person name="Blifernez-Klassen O."/>
            <person name="Kalinowski J."/>
            <person name="Goesmann A."/>
            <person name="Mussgnug J.H."/>
            <person name="Kruse O."/>
        </authorList>
    </citation>
    <scope>NUCLEOTIDE SEQUENCE [LARGE SCALE GENOMIC DNA]</scope>
    <source>
        <strain evidence="2 3">SAG 48.87</strain>
    </source>
</reference>
<dbReference type="GO" id="GO:0043153">
    <property type="term" value="P:entrainment of circadian clock by photoperiod"/>
    <property type="evidence" value="ECO:0007669"/>
    <property type="project" value="TreeGrafter"/>
</dbReference>
<dbReference type="GeneID" id="25737057"/>
<name>A0A0D2NF67_9CHLO</name>
<dbReference type="EC" id="4.1.99.3" evidence="2"/>
<dbReference type="GO" id="GO:0071949">
    <property type="term" value="F:FAD binding"/>
    <property type="evidence" value="ECO:0007669"/>
    <property type="project" value="TreeGrafter"/>
</dbReference>
<dbReference type="InterPro" id="IPR036155">
    <property type="entry name" value="Crypto/Photolyase_N_sf"/>
</dbReference>
<dbReference type="AlphaFoldDB" id="A0A0D2NF67"/>
<organism evidence="2 3">
    <name type="scientific">Monoraphidium neglectum</name>
    <dbReference type="NCBI Taxonomy" id="145388"/>
    <lineage>
        <taxon>Eukaryota</taxon>
        <taxon>Viridiplantae</taxon>
        <taxon>Chlorophyta</taxon>
        <taxon>core chlorophytes</taxon>
        <taxon>Chlorophyceae</taxon>
        <taxon>CS clade</taxon>
        <taxon>Sphaeropleales</taxon>
        <taxon>Selenastraceae</taxon>
        <taxon>Monoraphidium</taxon>
    </lineage>
</organism>
<dbReference type="PROSITE" id="PS51645">
    <property type="entry name" value="PHR_CRY_ALPHA_BETA"/>
    <property type="match status" value="1"/>
</dbReference>
<dbReference type="KEGG" id="mng:MNEG_4179"/>
<dbReference type="PANTHER" id="PTHR11455">
    <property type="entry name" value="CRYPTOCHROME"/>
    <property type="match status" value="1"/>
</dbReference>
<evidence type="ECO:0000313" key="2">
    <source>
        <dbReference type="EMBL" id="KIZ03776.1"/>
    </source>
</evidence>
<dbReference type="OrthoDB" id="435881at2759"/>
<sequence>MAGTKNAVVWFRKGLRLHDNPALLAACEGAQRVYPIFIIDPNFLQSSNYKVGVNRYSFLLESLADLDRSLRARGSRLLVLRGKPDEVLPRVFKDWQISQLCFEADVEPYAKARDATVAQLAQAAGVHVSAHTSHTLYVSRRCCKRRAGTPLCMGLALLL</sequence>
<dbReference type="GO" id="GO:0032922">
    <property type="term" value="P:circadian regulation of gene expression"/>
    <property type="evidence" value="ECO:0007669"/>
    <property type="project" value="TreeGrafter"/>
</dbReference>
<dbReference type="EMBL" id="KK100785">
    <property type="protein sequence ID" value="KIZ03776.1"/>
    <property type="molecule type" value="Genomic_DNA"/>
</dbReference>
<proteinExistence type="predicted"/>
<dbReference type="GO" id="GO:0003904">
    <property type="term" value="F:deoxyribodipyrimidine photo-lyase activity"/>
    <property type="evidence" value="ECO:0007669"/>
    <property type="project" value="UniProtKB-EC"/>
</dbReference>
<dbReference type="GO" id="GO:0005634">
    <property type="term" value="C:nucleus"/>
    <property type="evidence" value="ECO:0007669"/>
    <property type="project" value="TreeGrafter"/>
</dbReference>
<gene>
    <name evidence="2" type="ORF">MNEG_4179</name>
</gene>
<accession>A0A0D2NF67</accession>
<dbReference type="InterPro" id="IPR006050">
    <property type="entry name" value="DNA_photolyase_N"/>
</dbReference>
<evidence type="ECO:0000313" key="3">
    <source>
        <dbReference type="Proteomes" id="UP000054498"/>
    </source>
</evidence>
<protein>
    <submittedName>
        <fullName evidence="2">Cryptochrome 2 (Photolyase-like)</fullName>
        <ecNumber evidence="2">4.1.99.3</ecNumber>
    </submittedName>
</protein>
<keyword evidence="3" id="KW-1185">Reference proteome</keyword>
<dbReference type="GO" id="GO:0003677">
    <property type="term" value="F:DNA binding"/>
    <property type="evidence" value="ECO:0007669"/>
    <property type="project" value="TreeGrafter"/>
</dbReference>
<dbReference type="Pfam" id="PF00875">
    <property type="entry name" value="DNA_photolyase"/>
    <property type="match status" value="1"/>
</dbReference>
<dbReference type="STRING" id="145388.A0A0D2NF67"/>
<keyword evidence="2" id="KW-0456">Lyase</keyword>
<evidence type="ECO:0000259" key="1">
    <source>
        <dbReference type="PROSITE" id="PS51645"/>
    </source>
</evidence>
<dbReference type="Gene3D" id="3.40.50.620">
    <property type="entry name" value="HUPs"/>
    <property type="match status" value="1"/>
</dbReference>
<dbReference type="InterPro" id="IPR014729">
    <property type="entry name" value="Rossmann-like_a/b/a_fold"/>
</dbReference>
<dbReference type="RefSeq" id="XP_013902795.1">
    <property type="nucleotide sequence ID" value="XM_014047341.1"/>
</dbReference>
<dbReference type="GO" id="GO:0005737">
    <property type="term" value="C:cytoplasm"/>
    <property type="evidence" value="ECO:0007669"/>
    <property type="project" value="TreeGrafter"/>
</dbReference>
<dbReference type="SUPFAM" id="SSF52425">
    <property type="entry name" value="Cryptochrome/photolyase, N-terminal domain"/>
    <property type="match status" value="1"/>
</dbReference>
<feature type="domain" description="Photolyase/cryptochrome alpha/beta" evidence="1">
    <location>
        <begin position="5"/>
        <end position="136"/>
    </location>
</feature>
<dbReference type="InterPro" id="IPR002081">
    <property type="entry name" value="Cryptochrome/DNA_photolyase_1"/>
</dbReference>
<dbReference type="PANTHER" id="PTHR11455:SF9">
    <property type="entry name" value="CRYPTOCHROME CIRCADIAN CLOCK 5 ISOFORM X1"/>
    <property type="match status" value="1"/>
</dbReference>
<dbReference type="Proteomes" id="UP000054498">
    <property type="component" value="Unassembled WGS sequence"/>
</dbReference>